<reference evidence="2" key="1">
    <citation type="journal article" date="2014" name="Front. Microbiol.">
        <title>High frequency of phylogenetically diverse reductive dehalogenase-homologous genes in deep subseafloor sedimentary metagenomes.</title>
        <authorList>
            <person name="Kawai M."/>
            <person name="Futagami T."/>
            <person name="Toyoda A."/>
            <person name="Takaki Y."/>
            <person name="Nishi S."/>
            <person name="Hori S."/>
            <person name="Arai W."/>
            <person name="Tsubouchi T."/>
            <person name="Morono Y."/>
            <person name="Uchiyama I."/>
            <person name="Ito T."/>
            <person name="Fujiyama A."/>
            <person name="Inagaki F."/>
            <person name="Takami H."/>
        </authorList>
    </citation>
    <scope>NUCLEOTIDE SEQUENCE</scope>
    <source>
        <strain evidence="2">Expedition CK06-06</strain>
    </source>
</reference>
<feature type="compositionally biased region" description="Low complexity" evidence="1">
    <location>
        <begin position="1"/>
        <end position="16"/>
    </location>
</feature>
<evidence type="ECO:0000313" key="2">
    <source>
        <dbReference type="EMBL" id="GAG29131.1"/>
    </source>
</evidence>
<dbReference type="EMBL" id="BARS01047697">
    <property type="protein sequence ID" value="GAG29131.1"/>
    <property type="molecule type" value="Genomic_DNA"/>
</dbReference>
<feature type="non-terminal residue" evidence="2">
    <location>
        <position position="117"/>
    </location>
</feature>
<protein>
    <recommendedName>
        <fullName evidence="3">CBM-cenC domain-containing protein</fullName>
    </recommendedName>
</protein>
<proteinExistence type="predicted"/>
<evidence type="ECO:0000256" key="1">
    <source>
        <dbReference type="SAM" id="MobiDB-lite"/>
    </source>
</evidence>
<organism evidence="2">
    <name type="scientific">marine sediment metagenome</name>
    <dbReference type="NCBI Taxonomy" id="412755"/>
    <lineage>
        <taxon>unclassified sequences</taxon>
        <taxon>metagenomes</taxon>
        <taxon>ecological metagenomes</taxon>
    </lineage>
</organism>
<accession>X0XWI6</accession>
<comment type="caution">
    <text evidence="2">The sequence shown here is derived from an EMBL/GenBank/DDBJ whole genome shotgun (WGS) entry which is preliminary data.</text>
</comment>
<gene>
    <name evidence="2" type="ORF">S01H1_71617</name>
</gene>
<sequence length="117" mass="12100">MPSTATPSPSTPTPTAGLVNGGFEEAGDDGKPVGWRKYGGELSRSSAARWEGQFAAAFTSQTASTKWVFQTVAVEGGGAYVLSGYALKSDANVEAAYLRLSWYASPDGSGKAIDSVD</sequence>
<evidence type="ECO:0008006" key="3">
    <source>
        <dbReference type="Google" id="ProtNLM"/>
    </source>
</evidence>
<feature type="region of interest" description="Disordered" evidence="1">
    <location>
        <begin position="1"/>
        <end position="32"/>
    </location>
</feature>
<dbReference type="AlphaFoldDB" id="X0XWI6"/>
<dbReference type="Gene3D" id="2.60.120.260">
    <property type="entry name" value="Galactose-binding domain-like"/>
    <property type="match status" value="1"/>
</dbReference>
<name>X0XWI6_9ZZZZ</name>